<dbReference type="GO" id="GO:0005886">
    <property type="term" value="C:plasma membrane"/>
    <property type="evidence" value="ECO:0007669"/>
    <property type="project" value="UniProtKB-SubCell"/>
</dbReference>
<dbReference type="CDD" id="cd13954">
    <property type="entry name" value="7tmA_OR"/>
    <property type="match status" value="1"/>
</dbReference>
<evidence type="ECO:0000256" key="2">
    <source>
        <dbReference type="ARBA" id="ARBA00022475"/>
    </source>
</evidence>
<accession>A0AAV3AE95</accession>
<keyword evidence="7 11" id="KW-0297">G-protein coupled receptor</keyword>
<keyword evidence="15" id="KW-1185">Reference proteome</keyword>
<dbReference type="EMBL" id="DYDO01000006">
    <property type="protein sequence ID" value="DBA22716.1"/>
    <property type="molecule type" value="Genomic_DNA"/>
</dbReference>
<evidence type="ECO:0000256" key="3">
    <source>
        <dbReference type="ARBA" id="ARBA00022606"/>
    </source>
</evidence>
<dbReference type="InterPro" id="IPR017452">
    <property type="entry name" value="GPCR_Rhodpsn_7TM"/>
</dbReference>
<keyword evidence="2 12" id="KW-1003">Cell membrane</keyword>
<dbReference type="Pfam" id="PF13853">
    <property type="entry name" value="7tm_4"/>
    <property type="match status" value="1"/>
</dbReference>
<comment type="caution">
    <text evidence="14">The sequence shown here is derived from an EMBL/GenBank/DDBJ whole genome shotgun (WGS) entry which is preliminary data.</text>
</comment>
<dbReference type="FunFam" id="1.20.1070.10:FF:000001">
    <property type="entry name" value="Olfactory receptor"/>
    <property type="match status" value="1"/>
</dbReference>
<dbReference type="InterPro" id="IPR050516">
    <property type="entry name" value="Olfactory_GPCR"/>
</dbReference>
<name>A0AAV3AE95_PYXAD</name>
<gene>
    <name evidence="14" type="ORF">GDO54_013727</name>
</gene>
<keyword evidence="10 11" id="KW-0807">Transducer</keyword>
<keyword evidence="6 12" id="KW-1133">Transmembrane helix</keyword>
<feature type="transmembrane region" description="Helical" evidence="12">
    <location>
        <begin position="25"/>
        <end position="48"/>
    </location>
</feature>
<sequence length="399" mass="44889">MYFANQSSENGFTVVGLLNVTGANIPLFTVFLLIFLITLSGNLIIMTVVIMDQSLQTPMYLFLTNLSFLEIWYTITIVPKFLASLVLKNNDISFSGCITQLFFFVTFGATECYLLLTMAYDRYMAICKPLYYSSLMDTRTCLQLVAGSWVTGILTGLVPTLLISQLDFCNSHQINHFFCDIPPLLELSCSDIYLTEISIFVLSLVVLFGSLMLTLVSYAFIVISVLQIKSNSGRNKSFSTCGAHLTVVLLYYGTMIFMYVRPHSSYSSDMKKVVSVFYTVVTPGLNPIIYSLRNKEVRASLKKIVSGGQSPQTPPLVWPLHLEQLQDCLVRLPSLPPHPPAPNKMVLQGLQTLGHPESVQLPPPYEQRQHPHTLTADLWLLMQWRRHLPITSYPDVDTL</sequence>
<dbReference type="PANTHER" id="PTHR26452">
    <property type="entry name" value="OLFACTORY RECEPTOR"/>
    <property type="match status" value="1"/>
</dbReference>
<dbReference type="PROSITE" id="PS00237">
    <property type="entry name" value="G_PROTEIN_RECEP_F1_1"/>
    <property type="match status" value="1"/>
</dbReference>
<evidence type="ECO:0000256" key="8">
    <source>
        <dbReference type="ARBA" id="ARBA00023136"/>
    </source>
</evidence>
<dbReference type="SUPFAM" id="SSF81321">
    <property type="entry name" value="Family A G protein-coupled receptor-like"/>
    <property type="match status" value="1"/>
</dbReference>
<dbReference type="PRINTS" id="PR00237">
    <property type="entry name" value="GPCRRHODOPSN"/>
</dbReference>
<feature type="transmembrane region" description="Helical" evidence="12">
    <location>
        <begin position="98"/>
        <end position="120"/>
    </location>
</feature>
<evidence type="ECO:0000256" key="7">
    <source>
        <dbReference type="ARBA" id="ARBA00023040"/>
    </source>
</evidence>
<comment type="similarity">
    <text evidence="11">Belongs to the G-protein coupled receptor 1 family.</text>
</comment>
<dbReference type="InterPro" id="IPR000725">
    <property type="entry name" value="Olfact_rcpt"/>
</dbReference>
<evidence type="ECO:0000259" key="13">
    <source>
        <dbReference type="PROSITE" id="PS50262"/>
    </source>
</evidence>
<feature type="transmembrane region" description="Helical" evidence="12">
    <location>
        <begin position="238"/>
        <end position="260"/>
    </location>
</feature>
<comment type="subcellular location">
    <subcellularLocation>
        <location evidence="1 12">Cell membrane</location>
        <topology evidence="1 12">Multi-pass membrane protein</topology>
    </subcellularLocation>
</comment>
<keyword evidence="9 11" id="KW-0675">Receptor</keyword>
<dbReference type="AlphaFoldDB" id="A0AAV3AE95"/>
<dbReference type="PRINTS" id="PR00245">
    <property type="entry name" value="OLFACTORYR"/>
</dbReference>
<dbReference type="InterPro" id="IPR000276">
    <property type="entry name" value="GPCR_Rhodpsn"/>
</dbReference>
<evidence type="ECO:0000256" key="1">
    <source>
        <dbReference type="ARBA" id="ARBA00004651"/>
    </source>
</evidence>
<keyword evidence="8 12" id="KW-0472">Membrane</keyword>
<feature type="transmembrane region" description="Helical" evidence="12">
    <location>
        <begin position="141"/>
        <end position="163"/>
    </location>
</feature>
<feature type="transmembrane region" description="Helical" evidence="12">
    <location>
        <begin position="60"/>
        <end position="78"/>
    </location>
</feature>
<dbReference type="PROSITE" id="PS50262">
    <property type="entry name" value="G_PROTEIN_RECEP_F1_2"/>
    <property type="match status" value="1"/>
</dbReference>
<feature type="domain" description="G-protein coupled receptors family 1 profile" evidence="13">
    <location>
        <begin position="41"/>
        <end position="290"/>
    </location>
</feature>
<keyword evidence="5 12" id="KW-0552">Olfaction</keyword>
<dbReference type="GO" id="GO:0004984">
    <property type="term" value="F:olfactory receptor activity"/>
    <property type="evidence" value="ECO:0007669"/>
    <property type="project" value="InterPro"/>
</dbReference>
<evidence type="ECO:0000313" key="14">
    <source>
        <dbReference type="EMBL" id="DBA22716.1"/>
    </source>
</evidence>
<evidence type="ECO:0000256" key="9">
    <source>
        <dbReference type="ARBA" id="ARBA00023170"/>
    </source>
</evidence>
<evidence type="ECO:0000256" key="6">
    <source>
        <dbReference type="ARBA" id="ARBA00022989"/>
    </source>
</evidence>
<reference evidence="14" key="1">
    <citation type="thesis" date="2020" institute="ProQuest LLC" country="789 East Eisenhower Parkway, Ann Arbor, MI, USA">
        <title>Comparative Genomics and Chromosome Evolution.</title>
        <authorList>
            <person name="Mudd A.B."/>
        </authorList>
    </citation>
    <scope>NUCLEOTIDE SEQUENCE</scope>
    <source>
        <strain evidence="14">1538</strain>
        <tissue evidence="14">Blood</tissue>
    </source>
</reference>
<proteinExistence type="inferred from homology"/>
<evidence type="ECO:0000256" key="10">
    <source>
        <dbReference type="ARBA" id="ARBA00023224"/>
    </source>
</evidence>
<evidence type="ECO:0000256" key="4">
    <source>
        <dbReference type="ARBA" id="ARBA00022692"/>
    </source>
</evidence>
<evidence type="ECO:0000313" key="15">
    <source>
        <dbReference type="Proteomes" id="UP001181693"/>
    </source>
</evidence>
<keyword evidence="4 11" id="KW-0812">Transmembrane</keyword>
<feature type="transmembrane region" description="Helical" evidence="12">
    <location>
        <begin position="197"/>
        <end position="226"/>
    </location>
</feature>
<protein>
    <recommendedName>
        <fullName evidence="12">Olfactory receptor</fullName>
    </recommendedName>
</protein>
<dbReference type="Proteomes" id="UP001181693">
    <property type="component" value="Unassembled WGS sequence"/>
</dbReference>
<evidence type="ECO:0000256" key="5">
    <source>
        <dbReference type="ARBA" id="ARBA00022725"/>
    </source>
</evidence>
<organism evidence="14 15">
    <name type="scientific">Pyxicephalus adspersus</name>
    <name type="common">African bullfrog</name>
    <dbReference type="NCBI Taxonomy" id="30357"/>
    <lineage>
        <taxon>Eukaryota</taxon>
        <taxon>Metazoa</taxon>
        <taxon>Chordata</taxon>
        <taxon>Craniata</taxon>
        <taxon>Vertebrata</taxon>
        <taxon>Euteleostomi</taxon>
        <taxon>Amphibia</taxon>
        <taxon>Batrachia</taxon>
        <taxon>Anura</taxon>
        <taxon>Neobatrachia</taxon>
        <taxon>Ranoidea</taxon>
        <taxon>Pyxicephalidae</taxon>
        <taxon>Pyxicephalinae</taxon>
        <taxon>Pyxicephalus</taxon>
    </lineage>
</organism>
<evidence type="ECO:0000256" key="12">
    <source>
        <dbReference type="RuleBase" id="RU363047"/>
    </source>
</evidence>
<dbReference type="GO" id="GO:0004930">
    <property type="term" value="F:G protein-coupled receptor activity"/>
    <property type="evidence" value="ECO:0007669"/>
    <property type="project" value="UniProtKB-KW"/>
</dbReference>
<evidence type="ECO:0000256" key="11">
    <source>
        <dbReference type="RuleBase" id="RU000688"/>
    </source>
</evidence>
<keyword evidence="3 12" id="KW-0716">Sensory transduction</keyword>
<feature type="transmembrane region" description="Helical" evidence="12">
    <location>
        <begin position="272"/>
        <end position="292"/>
    </location>
</feature>
<dbReference type="Gene3D" id="1.20.1070.10">
    <property type="entry name" value="Rhodopsin 7-helix transmembrane proteins"/>
    <property type="match status" value="1"/>
</dbReference>